<dbReference type="AlphaFoldDB" id="A0A4R0RI49"/>
<dbReference type="Pfam" id="PF00293">
    <property type="entry name" value="NUDIX"/>
    <property type="match status" value="1"/>
</dbReference>
<comment type="subcellular location">
    <subcellularLocation>
        <location evidence="1">Mitochondrion</location>
    </subcellularLocation>
</comment>
<evidence type="ECO:0000256" key="4">
    <source>
        <dbReference type="ARBA" id="ARBA00022980"/>
    </source>
</evidence>
<dbReference type="PANTHER" id="PTHR13124:SF12">
    <property type="entry name" value="LARGE RIBOSOMAL SUBUNIT PROTEIN ML46"/>
    <property type="match status" value="1"/>
</dbReference>
<feature type="region of interest" description="Disordered" evidence="8">
    <location>
        <begin position="117"/>
        <end position="138"/>
    </location>
</feature>
<evidence type="ECO:0000259" key="9">
    <source>
        <dbReference type="Pfam" id="PF00293"/>
    </source>
</evidence>
<keyword evidence="4 11" id="KW-0689">Ribosomal protein</keyword>
<dbReference type="SUPFAM" id="SSF55811">
    <property type="entry name" value="Nudix"/>
    <property type="match status" value="1"/>
</dbReference>
<dbReference type="GO" id="GO:0005762">
    <property type="term" value="C:mitochondrial large ribosomal subunit"/>
    <property type="evidence" value="ECO:0007669"/>
    <property type="project" value="TreeGrafter"/>
</dbReference>
<feature type="domain" description="Nudix hydrolase" evidence="9">
    <location>
        <begin position="176"/>
        <end position="286"/>
    </location>
</feature>
<dbReference type="CDD" id="cd04661">
    <property type="entry name" value="NUDIX_MRP_L46"/>
    <property type="match status" value="1"/>
</dbReference>
<dbReference type="InterPro" id="IPR015797">
    <property type="entry name" value="NUDIX_hydrolase-like_dom_sf"/>
</dbReference>
<dbReference type="GO" id="GO:0003735">
    <property type="term" value="F:structural constituent of ribosome"/>
    <property type="evidence" value="ECO:0007669"/>
    <property type="project" value="InterPro"/>
</dbReference>
<feature type="region of interest" description="Disordered" evidence="8">
    <location>
        <begin position="32"/>
        <end position="53"/>
    </location>
</feature>
<evidence type="ECO:0000256" key="1">
    <source>
        <dbReference type="ARBA" id="ARBA00004173"/>
    </source>
</evidence>
<accession>A0A4R0RI49</accession>
<reference evidence="11 12" key="1">
    <citation type="submission" date="2018-11" db="EMBL/GenBank/DDBJ databases">
        <title>Genome assembly of Steccherinum ochraceum LE-BIN_3174, the white-rot fungus of the Steccherinaceae family (The Residual Polyporoid clade, Polyporales, Basidiomycota).</title>
        <authorList>
            <person name="Fedorova T.V."/>
            <person name="Glazunova O.A."/>
            <person name="Landesman E.O."/>
            <person name="Moiseenko K.V."/>
            <person name="Psurtseva N.V."/>
            <person name="Savinova O.S."/>
            <person name="Shakhova N.V."/>
            <person name="Tyazhelova T.V."/>
            <person name="Vasina D.V."/>
        </authorList>
    </citation>
    <scope>NUCLEOTIDE SEQUENCE [LARGE SCALE GENOMIC DNA]</scope>
    <source>
        <strain evidence="11 12">LE-BIN_3174</strain>
    </source>
</reference>
<evidence type="ECO:0000313" key="12">
    <source>
        <dbReference type="Proteomes" id="UP000292702"/>
    </source>
</evidence>
<dbReference type="STRING" id="92696.A0A4R0RI49"/>
<evidence type="ECO:0000256" key="5">
    <source>
        <dbReference type="ARBA" id="ARBA00023128"/>
    </source>
</evidence>
<protein>
    <recommendedName>
        <fullName evidence="7">Large ribosomal subunit protein mL46</fullName>
    </recommendedName>
</protein>
<dbReference type="InterPro" id="IPR040008">
    <property type="entry name" value="Ribosomal_mL46"/>
</dbReference>
<dbReference type="PANTHER" id="PTHR13124">
    <property type="entry name" value="39S RIBOSOMAL PROTEIN L46, MITOCHONDRIAL PRECURSOR-RELATED"/>
    <property type="match status" value="1"/>
</dbReference>
<dbReference type="EMBL" id="RWJN01000072">
    <property type="protein sequence ID" value="TCD68240.1"/>
    <property type="molecule type" value="Genomic_DNA"/>
</dbReference>
<feature type="compositionally biased region" description="Low complexity" evidence="8">
    <location>
        <begin position="32"/>
        <end position="42"/>
    </location>
</feature>
<comment type="caution">
    <text evidence="11">The sequence shown here is derived from an EMBL/GenBank/DDBJ whole genome shotgun (WGS) entry which is preliminary data.</text>
</comment>
<dbReference type="InterPro" id="IPR021757">
    <property type="entry name" value="Ribosomal_mL46_N"/>
</dbReference>
<dbReference type="OrthoDB" id="414075at2759"/>
<evidence type="ECO:0000256" key="7">
    <source>
        <dbReference type="ARBA" id="ARBA00035190"/>
    </source>
</evidence>
<keyword evidence="12" id="KW-1185">Reference proteome</keyword>
<comment type="similarity">
    <text evidence="2">Belongs to the mitochondrion-specific ribosomal protein mL46 family.</text>
</comment>
<dbReference type="InterPro" id="IPR033650">
    <property type="entry name" value="Ribosomal_mL46_NUDIX"/>
</dbReference>
<evidence type="ECO:0000256" key="3">
    <source>
        <dbReference type="ARBA" id="ARBA00022946"/>
    </source>
</evidence>
<organism evidence="11 12">
    <name type="scientific">Steccherinum ochraceum</name>
    <dbReference type="NCBI Taxonomy" id="92696"/>
    <lineage>
        <taxon>Eukaryota</taxon>
        <taxon>Fungi</taxon>
        <taxon>Dikarya</taxon>
        <taxon>Basidiomycota</taxon>
        <taxon>Agaricomycotina</taxon>
        <taxon>Agaricomycetes</taxon>
        <taxon>Polyporales</taxon>
        <taxon>Steccherinaceae</taxon>
        <taxon>Steccherinum</taxon>
    </lineage>
</organism>
<proteinExistence type="inferred from homology"/>
<keyword evidence="6" id="KW-0687">Ribonucleoprotein</keyword>
<sequence length="298" mass="33466">MFSRRAVASCHVRRNAQRTRFPCRSLATVTDSSSASTSSAVPPLAPSKPKKESPKYTLNAAVILNRSPIITRTPTAFEKSYHAYQSRIQRALFNPFPNEFYFKPGSLLEGKFAAEEREREKEAFGGPGRSDSSDSDDAAIAASKQVMEVLGEEEAVKPMPRVHESDLKGDVKSLDRKGERNLYLLVRGKNAAGKEIWRFPQGDVQAGELLHDAARRDLHAECGSFMDTWVVSRNPIGVHQPSLSDENYIFFYKAHILAGQARPDGKNVHDFAWLTKEEIRTRVDQSYWVSVEDMLSDF</sequence>
<dbReference type="Gene3D" id="3.90.79.10">
    <property type="entry name" value="Nucleoside Triphosphate Pyrophosphohydrolase"/>
    <property type="match status" value="1"/>
</dbReference>
<dbReference type="Pfam" id="PF11788">
    <property type="entry name" value="MRP-L46"/>
    <property type="match status" value="1"/>
</dbReference>
<evidence type="ECO:0000259" key="10">
    <source>
        <dbReference type="Pfam" id="PF11788"/>
    </source>
</evidence>
<keyword evidence="5" id="KW-0496">Mitochondrion</keyword>
<evidence type="ECO:0000313" key="11">
    <source>
        <dbReference type="EMBL" id="TCD68240.1"/>
    </source>
</evidence>
<gene>
    <name evidence="11" type="primary">MRPL17</name>
    <name evidence="11" type="ORF">EIP91_011309</name>
</gene>
<evidence type="ECO:0000256" key="2">
    <source>
        <dbReference type="ARBA" id="ARBA00009070"/>
    </source>
</evidence>
<evidence type="ECO:0000256" key="6">
    <source>
        <dbReference type="ARBA" id="ARBA00023274"/>
    </source>
</evidence>
<dbReference type="Proteomes" id="UP000292702">
    <property type="component" value="Unassembled WGS sequence"/>
</dbReference>
<dbReference type="InterPro" id="IPR000086">
    <property type="entry name" value="NUDIX_hydrolase_dom"/>
</dbReference>
<feature type="domain" description="Large ribosomal subunit protein mL46 N-terminal" evidence="10">
    <location>
        <begin position="57"/>
        <end position="166"/>
    </location>
</feature>
<name>A0A4R0RI49_9APHY</name>
<evidence type="ECO:0000256" key="8">
    <source>
        <dbReference type="SAM" id="MobiDB-lite"/>
    </source>
</evidence>
<keyword evidence="3" id="KW-0809">Transit peptide</keyword>